<dbReference type="RefSeq" id="WP_089743308.1">
    <property type="nucleotide sequence ID" value="NZ_FOGL01000021.1"/>
</dbReference>
<organism evidence="2 3">
    <name type="scientific">Gracilibacillus ureilyticus</name>
    <dbReference type="NCBI Taxonomy" id="531814"/>
    <lineage>
        <taxon>Bacteria</taxon>
        <taxon>Bacillati</taxon>
        <taxon>Bacillota</taxon>
        <taxon>Bacilli</taxon>
        <taxon>Bacillales</taxon>
        <taxon>Bacillaceae</taxon>
        <taxon>Gracilibacillus</taxon>
    </lineage>
</organism>
<keyword evidence="1" id="KW-1133">Transmembrane helix</keyword>
<evidence type="ECO:0008006" key="4">
    <source>
        <dbReference type="Google" id="ProtNLM"/>
    </source>
</evidence>
<sequence>MIISNMLVRFLFLLSIPVLAVLYAGLLVSALISVIAGLLRTFGFEQIKMSLWQGMDLPAALSIPLSLAVAAILVTGSFFVGRSIRYCVRKLAR</sequence>
<keyword evidence="3" id="KW-1185">Reference proteome</keyword>
<dbReference type="Proteomes" id="UP000199687">
    <property type="component" value="Unassembled WGS sequence"/>
</dbReference>
<name>A0A1H9V3G9_9BACI</name>
<accession>A0A1H9V3G9</accession>
<proteinExistence type="predicted"/>
<dbReference type="STRING" id="531814.SAMN04487944_1218"/>
<keyword evidence="1" id="KW-0472">Membrane</keyword>
<gene>
    <name evidence="2" type="ORF">SAMN04487944_1218</name>
</gene>
<protein>
    <recommendedName>
        <fullName evidence="4">FtsX-like permease family protein</fullName>
    </recommendedName>
</protein>
<dbReference type="OrthoDB" id="2931126at2"/>
<reference evidence="2 3" key="1">
    <citation type="submission" date="2016-10" db="EMBL/GenBank/DDBJ databases">
        <authorList>
            <person name="de Groot N.N."/>
        </authorList>
    </citation>
    <scope>NUCLEOTIDE SEQUENCE [LARGE SCALE GENOMIC DNA]</scope>
    <source>
        <strain evidence="2 3">CGMCC 1.7727</strain>
    </source>
</reference>
<dbReference type="EMBL" id="FOGL01000021">
    <property type="protein sequence ID" value="SES15914.1"/>
    <property type="molecule type" value="Genomic_DNA"/>
</dbReference>
<dbReference type="AlphaFoldDB" id="A0A1H9V3G9"/>
<evidence type="ECO:0000313" key="3">
    <source>
        <dbReference type="Proteomes" id="UP000199687"/>
    </source>
</evidence>
<feature type="transmembrane region" description="Helical" evidence="1">
    <location>
        <begin position="12"/>
        <end position="39"/>
    </location>
</feature>
<feature type="transmembrane region" description="Helical" evidence="1">
    <location>
        <begin position="59"/>
        <end position="80"/>
    </location>
</feature>
<keyword evidence="1" id="KW-0812">Transmembrane</keyword>
<evidence type="ECO:0000313" key="2">
    <source>
        <dbReference type="EMBL" id="SES15914.1"/>
    </source>
</evidence>
<evidence type="ECO:0000256" key="1">
    <source>
        <dbReference type="SAM" id="Phobius"/>
    </source>
</evidence>